<name>A0A1B6E665_9HEMI</name>
<protein>
    <submittedName>
        <fullName evidence="1">Uncharacterized protein</fullName>
    </submittedName>
</protein>
<accession>A0A1B6E665</accession>
<reference evidence="1" key="1">
    <citation type="submission" date="2015-12" db="EMBL/GenBank/DDBJ databases">
        <title>De novo transcriptome assembly of four potential Pierce s Disease insect vectors from Arizona vineyards.</title>
        <authorList>
            <person name="Tassone E.E."/>
        </authorList>
    </citation>
    <scope>NUCLEOTIDE SEQUENCE</scope>
</reference>
<dbReference type="AlphaFoldDB" id="A0A1B6E665"/>
<feature type="non-terminal residue" evidence="1">
    <location>
        <position position="1"/>
    </location>
</feature>
<organism evidence="1">
    <name type="scientific">Clastoptera arizonana</name>
    <name type="common">Arizona spittle bug</name>
    <dbReference type="NCBI Taxonomy" id="38151"/>
    <lineage>
        <taxon>Eukaryota</taxon>
        <taxon>Metazoa</taxon>
        <taxon>Ecdysozoa</taxon>
        <taxon>Arthropoda</taxon>
        <taxon>Hexapoda</taxon>
        <taxon>Insecta</taxon>
        <taxon>Pterygota</taxon>
        <taxon>Neoptera</taxon>
        <taxon>Paraneoptera</taxon>
        <taxon>Hemiptera</taxon>
        <taxon>Auchenorrhyncha</taxon>
        <taxon>Cercopoidea</taxon>
        <taxon>Clastopteridae</taxon>
        <taxon>Clastoptera</taxon>
    </lineage>
</organism>
<evidence type="ECO:0000313" key="1">
    <source>
        <dbReference type="EMBL" id="JAS33389.1"/>
    </source>
</evidence>
<sequence length="108" mass="11288">PRTLGHLLGYKRPNLGNIAGGVIGSLIGGLFGGGDDYYGGGYAPGYGGGYGPGYGGGYNPGYGGGYGGSPYIGGRPVYPKRPGYHRTGYPYDVNYYEYNNGRPSIFKK</sequence>
<dbReference type="EMBL" id="GEDC01003909">
    <property type="protein sequence ID" value="JAS33389.1"/>
    <property type="molecule type" value="Transcribed_RNA"/>
</dbReference>
<gene>
    <name evidence="1" type="ORF">g.6340</name>
</gene>
<proteinExistence type="predicted"/>